<evidence type="ECO:0000256" key="1">
    <source>
        <dbReference type="SAM" id="MobiDB-lite"/>
    </source>
</evidence>
<feature type="compositionally biased region" description="Low complexity" evidence="1">
    <location>
        <begin position="274"/>
        <end position="288"/>
    </location>
</feature>
<name>A0ABT4I8R5_9ACTO</name>
<dbReference type="EMBL" id="JAPTMY010000009">
    <property type="protein sequence ID" value="MCZ0857580.1"/>
    <property type="molecule type" value="Genomic_DNA"/>
</dbReference>
<organism evidence="2 3">
    <name type="scientific">Actinomyces israelii</name>
    <dbReference type="NCBI Taxonomy" id="1659"/>
    <lineage>
        <taxon>Bacteria</taxon>
        <taxon>Bacillati</taxon>
        <taxon>Actinomycetota</taxon>
        <taxon>Actinomycetes</taxon>
        <taxon>Actinomycetales</taxon>
        <taxon>Actinomycetaceae</taxon>
        <taxon>Actinomyces</taxon>
    </lineage>
</organism>
<dbReference type="Proteomes" id="UP001072034">
    <property type="component" value="Unassembled WGS sequence"/>
</dbReference>
<dbReference type="InterPro" id="IPR021391">
    <property type="entry name" value="DUF3027"/>
</dbReference>
<protein>
    <submittedName>
        <fullName evidence="2">DUF3027 domain-containing protein</fullName>
    </submittedName>
</protein>
<feature type="compositionally biased region" description="Basic and acidic residues" evidence="1">
    <location>
        <begin position="434"/>
        <end position="444"/>
    </location>
</feature>
<accession>A0ABT4I8R5</accession>
<evidence type="ECO:0000313" key="3">
    <source>
        <dbReference type="Proteomes" id="UP001072034"/>
    </source>
</evidence>
<proteinExistence type="predicted"/>
<gene>
    <name evidence="2" type="ORF">OHJ16_05935</name>
</gene>
<feature type="compositionally biased region" description="Low complexity" evidence="1">
    <location>
        <begin position="297"/>
        <end position="310"/>
    </location>
</feature>
<feature type="compositionally biased region" description="Basic and acidic residues" evidence="1">
    <location>
        <begin position="380"/>
        <end position="404"/>
    </location>
</feature>
<evidence type="ECO:0000313" key="2">
    <source>
        <dbReference type="EMBL" id="MCZ0857580.1"/>
    </source>
</evidence>
<feature type="compositionally biased region" description="Basic residues" evidence="1">
    <location>
        <begin position="367"/>
        <end position="379"/>
    </location>
</feature>
<feature type="compositionally biased region" description="Basic residues" evidence="1">
    <location>
        <begin position="311"/>
        <end position="320"/>
    </location>
</feature>
<sequence length="444" mass="47285">MPTKAESTAAAKDRTLTSPAAVERAREALYEITEPLAVGEHTAAKLQAERLVTHLFECNLAGYDGWRWAVTMARPPRSRTATVCELELLPGEGALLAPPWVPWADRLRSGDIGRSDRLPRRETDERLEPGWEAAGEEGDTIALDELDLGRARVLSPEGIQQAAQRWYDGEHGPDADGVRKAHASCSTCGFLLPIAGRMRHVFGVCANELAIDDGRVVSLDHGCGAHSETDLPDQGPEWPVTPSYMDDRALEPLGTDGASIRGGRGQAAERADAEAAAGDESASGAAGAPDVEEEPAAGRAGRAPAKAGKSPGRRRARRSRGAMALVPAPGKSAPDADEETEKPRRPEKPEKSVENPVAPQEEPARTSRSRRPARTRRTTAPREDASEAPRRPSAADEPAERAAAARDAVASLTARPPEHGAAPEAEGPTTLAELEARLPGRDRS</sequence>
<reference evidence="2" key="1">
    <citation type="submission" date="2022-10" db="EMBL/GenBank/DDBJ databases">
        <title>Genome sequence of Actinomyces israelii ATCC 10048.</title>
        <authorList>
            <person name="Watt R.M."/>
            <person name="Tong W.M."/>
        </authorList>
    </citation>
    <scope>NUCLEOTIDE SEQUENCE</scope>
    <source>
        <strain evidence="2">ATCC 10048</strain>
    </source>
</reference>
<feature type="compositionally biased region" description="Basic and acidic residues" evidence="1">
    <location>
        <begin position="341"/>
        <end position="353"/>
    </location>
</feature>
<feature type="region of interest" description="Disordered" evidence="1">
    <location>
        <begin position="225"/>
        <end position="444"/>
    </location>
</feature>
<keyword evidence="3" id="KW-1185">Reference proteome</keyword>
<comment type="caution">
    <text evidence="2">The sequence shown here is derived from an EMBL/GenBank/DDBJ whole genome shotgun (WGS) entry which is preliminary data.</text>
</comment>
<dbReference type="Pfam" id="PF11228">
    <property type="entry name" value="DUF3027"/>
    <property type="match status" value="1"/>
</dbReference>